<dbReference type="Pfam" id="PF01885">
    <property type="entry name" value="PTS_2-RNA"/>
    <property type="match status" value="1"/>
</dbReference>
<protein>
    <submittedName>
        <fullName evidence="1">Uncharacterized protein</fullName>
    </submittedName>
</protein>
<dbReference type="InterPro" id="IPR002745">
    <property type="entry name" value="Ptrans_KptA/Tpt1"/>
</dbReference>
<sequence length="294" mass="32141">MVEVNMAEVSPIIKKTRQRGYSIVAERDATVARALTKILKHTASESDEQEESKDKLVSLILRGGLIVRVFSRTSIPLISVSWSSKESFNLPLPSPASLSNQFPRRKLSRIPHQTISSFVSNTPSTPTIPTSNNLSSTTSLELLTPTTADLPDIVVYETSYANYPLILASGGIRKAGGQAHLSFACIAILTNGTETRTSLSTKDDADISIYISLKTIMDSQPQIKWYRNGSGGIISEGDENGVLSKSVWKRVVARRSDIGVLFEDGVVKKEVPVGLRGKGVKGRRRREGKGKWVE</sequence>
<dbReference type="OrthoDB" id="419694at2759"/>
<dbReference type="GO" id="GO:0006388">
    <property type="term" value="P:tRNA splicing, via endonucleolytic cleavage and ligation"/>
    <property type="evidence" value="ECO:0007669"/>
    <property type="project" value="TreeGrafter"/>
</dbReference>
<evidence type="ECO:0000313" key="1">
    <source>
        <dbReference type="EMBL" id="RAL65849.1"/>
    </source>
</evidence>
<comment type="caution">
    <text evidence="1">The sequence shown here is derived from an EMBL/GenBank/DDBJ whole genome shotgun (WGS) entry which is preliminary data.</text>
</comment>
<accession>A0A395J5B9</accession>
<dbReference type="AlphaFoldDB" id="A0A395J5B9"/>
<reference evidence="1 2" key="1">
    <citation type="submission" date="2018-06" db="EMBL/GenBank/DDBJ databases">
        <title>Genome Sequence of the Brown Rot Fungal Pathogen Monilinia fructigena.</title>
        <authorList>
            <person name="Landi L."/>
            <person name="De Miccolis Angelini R.M."/>
            <person name="Pollastro S."/>
            <person name="Abate D."/>
            <person name="Faretra F."/>
            <person name="Romanazzi G."/>
        </authorList>
    </citation>
    <scope>NUCLEOTIDE SEQUENCE [LARGE SCALE GENOMIC DNA]</scope>
    <source>
        <strain evidence="1 2">Mfrg269</strain>
    </source>
</reference>
<dbReference type="EMBL" id="QKRW01000008">
    <property type="protein sequence ID" value="RAL65849.1"/>
    <property type="molecule type" value="Genomic_DNA"/>
</dbReference>
<keyword evidence="2" id="KW-1185">Reference proteome</keyword>
<gene>
    <name evidence="1" type="ORF">DID88_005512</name>
</gene>
<dbReference type="PANTHER" id="PTHR12684:SF2">
    <property type="entry name" value="TRNA 2'-PHOSPHOTRANSFERASE 1"/>
    <property type="match status" value="1"/>
</dbReference>
<dbReference type="Proteomes" id="UP000249056">
    <property type="component" value="Unassembled WGS sequence"/>
</dbReference>
<proteinExistence type="predicted"/>
<name>A0A395J5B9_9HELO</name>
<dbReference type="PANTHER" id="PTHR12684">
    <property type="entry name" value="PUTATIVE PHOSPHOTRANSFERASE"/>
    <property type="match status" value="1"/>
</dbReference>
<evidence type="ECO:0000313" key="2">
    <source>
        <dbReference type="Proteomes" id="UP000249056"/>
    </source>
</evidence>
<organism evidence="1 2">
    <name type="scientific">Monilinia fructigena</name>
    <dbReference type="NCBI Taxonomy" id="38457"/>
    <lineage>
        <taxon>Eukaryota</taxon>
        <taxon>Fungi</taxon>
        <taxon>Dikarya</taxon>
        <taxon>Ascomycota</taxon>
        <taxon>Pezizomycotina</taxon>
        <taxon>Leotiomycetes</taxon>
        <taxon>Helotiales</taxon>
        <taxon>Sclerotiniaceae</taxon>
        <taxon>Monilinia</taxon>
    </lineage>
</organism>
<dbReference type="GO" id="GO:0000215">
    <property type="term" value="F:tRNA 2'-phosphotransferase activity"/>
    <property type="evidence" value="ECO:0007669"/>
    <property type="project" value="TreeGrafter"/>
</dbReference>